<organism evidence="3 4">
    <name type="scientific">Hermanssonia centrifuga</name>
    <dbReference type="NCBI Taxonomy" id="98765"/>
    <lineage>
        <taxon>Eukaryota</taxon>
        <taxon>Fungi</taxon>
        <taxon>Dikarya</taxon>
        <taxon>Basidiomycota</taxon>
        <taxon>Agaricomycotina</taxon>
        <taxon>Agaricomycetes</taxon>
        <taxon>Polyporales</taxon>
        <taxon>Meruliaceae</taxon>
        <taxon>Hermanssonia</taxon>
    </lineage>
</organism>
<dbReference type="GO" id="GO:0030246">
    <property type="term" value="F:carbohydrate binding"/>
    <property type="evidence" value="ECO:0007669"/>
    <property type="project" value="InterPro"/>
</dbReference>
<evidence type="ECO:0000313" key="4">
    <source>
        <dbReference type="Proteomes" id="UP000309038"/>
    </source>
</evidence>
<feature type="chain" id="PRO_5020375153" description="Glycosyl hydrolase family 92 N-terminal domain-containing protein" evidence="1">
    <location>
        <begin position="22"/>
        <end position="84"/>
    </location>
</feature>
<dbReference type="Proteomes" id="UP000309038">
    <property type="component" value="Unassembled WGS sequence"/>
</dbReference>
<dbReference type="InterPro" id="IPR014718">
    <property type="entry name" value="GH-type_carb-bd"/>
</dbReference>
<accession>A0A4S4KUL2</accession>
<comment type="caution">
    <text evidence="3">The sequence shown here is derived from an EMBL/GenBank/DDBJ whole genome shotgun (WGS) entry which is preliminary data.</text>
</comment>
<feature type="domain" description="Glycosyl hydrolase family 92 N-terminal" evidence="2">
    <location>
        <begin position="28"/>
        <end position="82"/>
    </location>
</feature>
<keyword evidence="4" id="KW-1185">Reference proteome</keyword>
<name>A0A4S4KUL2_9APHY</name>
<feature type="signal peptide" evidence="1">
    <location>
        <begin position="1"/>
        <end position="21"/>
    </location>
</feature>
<evidence type="ECO:0000259" key="2">
    <source>
        <dbReference type="Pfam" id="PF17678"/>
    </source>
</evidence>
<sequence length="84" mass="8521">MRTQFHLLLSVLSPLLAFAQGTTNLTSLVNLFIGTSSGANGGSGGNAFPGAAVPHAMVKVGIDVNTAPRQAGYVADNSSITGKY</sequence>
<dbReference type="InterPro" id="IPR041371">
    <property type="entry name" value="GH92_N"/>
</dbReference>
<dbReference type="Pfam" id="PF17678">
    <property type="entry name" value="Glyco_hydro_92N"/>
    <property type="match status" value="1"/>
</dbReference>
<gene>
    <name evidence="3" type="ORF">EW026_g523</name>
</gene>
<protein>
    <recommendedName>
        <fullName evidence="2">Glycosyl hydrolase family 92 N-terminal domain-containing protein</fullName>
    </recommendedName>
</protein>
<dbReference type="AlphaFoldDB" id="A0A4S4KUL2"/>
<dbReference type="Gene3D" id="2.70.98.10">
    <property type="match status" value="1"/>
</dbReference>
<proteinExistence type="predicted"/>
<keyword evidence="1" id="KW-0732">Signal</keyword>
<reference evidence="3 4" key="1">
    <citation type="submission" date="2019-02" db="EMBL/GenBank/DDBJ databases">
        <title>Genome sequencing of the rare red list fungi Phlebia centrifuga.</title>
        <authorList>
            <person name="Buettner E."/>
            <person name="Kellner H."/>
        </authorList>
    </citation>
    <scope>NUCLEOTIDE SEQUENCE [LARGE SCALE GENOMIC DNA]</scope>
    <source>
        <strain evidence="3 4">DSM 108282</strain>
    </source>
</reference>
<evidence type="ECO:0000256" key="1">
    <source>
        <dbReference type="SAM" id="SignalP"/>
    </source>
</evidence>
<evidence type="ECO:0000313" key="3">
    <source>
        <dbReference type="EMBL" id="THH02355.1"/>
    </source>
</evidence>
<dbReference type="EMBL" id="SGPJ01000007">
    <property type="protein sequence ID" value="THH02355.1"/>
    <property type="molecule type" value="Genomic_DNA"/>
</dbReference>